<evidence type="ECO:0000256" key="1">
    <source>
        <dbReference type="ARBA" id="ARBA00022737"/>
    </source>
</evidence>
<dbReference type="Pfam" id="PF07719">
    <property type="entry name" value="TPR_2"/>
    <property type="match status" value="1"/>
</dbReference>
<evidence type="ECO:0000256" key="2">
    <source>
        <dbReference type="ARBA" id="ARBA00022803"/>
    </source>
</evidence>
<feature type="repeat" description="TPR" evidence="3">
    <location>
        <begin position="80"/>
        <end position="113"/>
    </location>
</feature>
<evidence type="ECO:0000313" key="5">
    <source>
        <dbReference type="Proteomes" id="UP001597546"/>
    </source>
</evidence>
<dbReference type="SUPFAM" id="SSF48452">
    <property type="entry name" value="TPR-like"/>
    <property type="match status" value="2"/>
</dbReference>
<dbReference type="InterPro" id="IPR019734">
    <property type="entry name" value="TPR_rpt"/>
</dbReference>
<dbReference type="InterPro" id="IPR011990">
    <property type="entry name" value="TPR-like_helical_dom_sf"/>
</dbReference>
<keyword evidence="1" id="KW-0677">Repeat</keyword>
<dbReference type="PANTHER" id="PTHR12558">
    <property type="entry name" value="CELL DIVISION CYCLE 16,23,27"/>
    <property type="match status" value="1"/>
</dbReference>
<proteinExistence type="predicted"/>
<name>A0ABW5TPY1_9SPHI</name>
<organism evidence="4 5">
    <name type="scientific">Pedobacter alpinus</name>
    <dbReference type="NCBI Taxonomy" id="1590643"/>
    <lineage>
        <taxon>Bacteria</taxon>
        <taxon>Pseudomonadati</taxon>
        <taxon>Bacteroidota</taxon>
        <taxon>Sphingobacteriia</taxon>
        <taxon>Sphingobacteriales</taxon>
        <taxon>Sphingobacteriaceae</taxon>
        <taxon>Pedobacter</taxon>
    </lineage>
</organism>
<evidence type="ECO:0000256" key="3">
    <source>
        <dbReference type="PROSITE-ProRule" id="PRU00339"/>
    </source>
</evidence>
<dbReference type="PANTHER" id="PTHR12558:SF13">
    <property type="entry name" value="CELL DIVISION CYCLE PROTEIN 27 HOMOLOG"/>
    <property type="match status" value="1"/>
</dbReference>
<dbReference type="InterPro" id="IPR013105">
    <property type="entry name" value="TPR_2"/>
</dbReference>
<keyword evidence="2 3" id="KW-0802">TPR repeat</keyword>
<keyword evidence="5" id="KW-1185">Reference proteome</keyword>
<dbReference type="Proteomes" id="UP001597546">
    <property type="component" value="Unassembled WGS sequence"/>
</dbReference>
<dbReference type="RefSeq" id="WP_379041712.1">
    <property type="nucleotide sequence ID" value="NZ_JBHSKW010000017.1"/>
</dbReference>
<evidence type="ECO:0000313" key="4">
    <source>
        <dbReference type="EMBL" id="MFD2730974.1"/>
    </source>
</evidence>
<dbReference type="Pfam" id="PF13181">
    <property type="entry name" value="TPR_8"/>
    <property type="match status" value="2"/>
</dbReference>
<feature type="repeat" description="TPR" evidence="3">
    <location>
        <begin position="322"/>
        <end position="355"/>
    </location>
</feature>
<feature type="repeat" description="TPR" evidence="3">
    <location>
        <begin position="216"/>
        <end position="249"/>
    </location>
</feature>
<dbReference type="EMBL" id="JBHULV010000013">
    <property type="protein sequence ID" value="MFD2730974.1"/>
    <property type="molecule type" value="Genomic_DNA"/>
</dbReference>
<gene>
    <name evidence="4" type="ORF">ACFSSE_04595</name>
</gene>
<accession>A0ABW5TPY1</accession>
<feature type="repeat" description="TPR" evidence="3">
    <location>
        <begin position="531"/>
        <end position="564"/>
    </location>
</feature>
<dbReference type="SMART" id="SM00028">
    <property type="entry name" value="TPR"/>
    <property type="match status" value="10"/>
</dbReference>
<feature type="repeat" description="TPR" evidence="3">
    <location>
        <begin position="497"/>
        <end position="530"/>
    </location>
</feature>
<dbReference type="Pfam" id="PF13432">
    <property type="entry name" value="TPR_16"/>
    <property type="match status" value="1"/>
</dbReference>
<dbReference type="PROSITE" id="PS50293">
    <property type="entry name" value="TPR_REGION"/>
    <property type="match status" value="1"/>
</dbReference>
<protein>
    <submittedName>
        <fullName evidence="4">Tetratricopeptide repeat protein</fullName>
    </submittedName>
</protein>
<dbReference type="PROSITE" id="PS50005">
    <property type="entry name" value="TPR"/>
    <property type="match status" value="6"/>
</dbReference>
<reference evidence="5" key="1">
    <citation type="journal article" date="2019" name="Int. J. Syst. Evol. Microbiol.">
        <title>The Global Catalogue of Microorganisms (GCM) 10K type strain sequencing project: providing services to taxonomists for standard genome sequencing and annotation.</title>
        <authorList>
            <consortium name="The Broad Institute Genomics Platform"/>
            <consortium name="The Broad Institute Genome Sequencing Center for Infectious Disease"/>
            <person name="Wu L."/>
            <person name="Ma J."/>
        </authorList>
    </citation>
    <scope>NUCLEOTIDE SEQUENCE [LARGE SCALE GENOMIC DNA]</scope>
    <source>
        <strain evidence="5">KCTC 42456</strain>
    </source>
</reference>
<dbReference type="Pfam" id="PF00515">
    <property type="entry name" value="TPR_1"/>
    <property type="match status" value="1"/>
</dbReference>
<dbReference type="Gene3D" id="1.25.40.10">
    <property type="entry name" value="Tetratricopeptide repeat domain"/>
    <property type="match status" value="5"/>
</dbReference>
<feature type="repeat" description="TPR" evidence="3">
    <location>
        <begin position="428"/>
        <end position="461"/>
    </location>
</feature>
<sequence>MTKQNILFTLLIVLGVSSYAQKKKNSSQEFLIIAGKDLSITDSNKVLQLYYNGLKEKVVQNQVLAIESFNQILKIDPLNHPAYYELAQIYFKKGDLANARIYAQKAVTIKTDNEWYWLLMGNIYQQQQDYELLNYTLDEIIKLSPDKVEYNFDKANALFMMGNTDEALLIYNNLENKLGLTDEVLQGRQRIYLKKGNIKKAVADLEQLIQNNPSETRYYLYLGDLYYANQMPNEALTVYNKAKELDSTNPFTRMAIAQILETQKKPEEAYEEIKIAFEQPDFSIDQKVKMVIQYFDAFPNPLALKKAEELSEIITKAHPNDPKSFSLYADVLFQKGDFANAKTAYEKALSLNKNVFAIWDQLLRIQLYSGNSKELIKTGEEAISLFPNQYSLYFYVGMGYLQDKNYSTAVGYLNNTLNFDIESIALKAQVYSSLGDAYQGQKKFKESAEAYDRALALEPNNTYALNNYAYYLSLRDENLAKAEKMSIKSNQLEKDNASFQDTYAWILFKLKKYEEAKEWMQKAIQNNPNSAVQFEHLGDIFYKLGDTNKALENWNKAWKIDTSNPLLQKKINEKKYFE</sequence>
<comment type="caution">
    <text evidence="4">The sequence shown here is derived from an EMBL/GenBank/DDBJ whole genome shotgun (WGS) entry which is preliminary data.</text>
</comment>